<dbReference type="InterPro" id="IPR002048">
    <property type="entry name" value="EF_hand_dom"/>
</dbReference>
<feature type="domain" description="EF-hand" evidence="2">
    <location>
        <begin position="136"/>
        <end position="151"/>
    </location>
</feature>
<dbReference type="AlphaFoldDB" id="A0AAJ0XF41"/>
<proteinExistence type="predicted"/>
<comment type="caution">
    <text evidence="3">The sequence shown here is derived from an EMBL/GenBank/DDBJ whole genome shotgun (WGS) entry which is preliminary data.</text>
</comment>
<dbReference type="Pfam" id="PF13202">
    <property type="entry name" value="EF-hand_5"/>
    <property type="match status" value="2"/>
</dbReference>
<keyword evidence="4" id="KW-1185">Reference proteome</keyword>
<dbReference type="InterPro" id="IPR011992">
    <property type="entry name" value="EF-hand-dom_pair"/>
</dbReference>
<organism evidence="3 4">
    <name type="scientific">Halochromatium salexigens</name>
    <name type="common">Chromatium salexigens</name>
    <dbReference type="NCBI Taxonomy" id="49447"/>
    <lineage>
        <taxon>Bacteria</taxon>
        <taxon>Pseudomonadati</taxon>
        <taxon>Pseudomonadota</taxon>
        <taxon>Gammaproteobacteria</taxon>
        <taxon>Chromatiales</taxon>
        <taxon>Chromatiaceae</taxon>
        <taxon>Halochromatium</taxon>
    </lineage>
</organism>
<evidence type="ECO:0000313" key="4">
    <source>
        <dbReference type="Proteomes" id="UP001296967"/>
    </source>
</evidence>
<accession>A0AAJ0XF41</accession>
<dbReference type="InterPro" id="IPR018247">
    <property type="entry name" value="EF_Hand_1_Ca_BS"/>
</dbReference>
<protein>
    <recommendedName>
        <fullName evidence="2">EF-hand domain-containing protein</fullName>
    </recommendedName>
</protein>
<dbReference type="Gene3D" id="1.10.238.10">
    <property type="entry name" value="EF-hand"/>
    <property type="match status" value="1"/>
</dbReference>
<evidence type="ECO:0000259" key="2">
    <source>
        <dbReference type="Pfam" id="PF13202"/>
    </source>
</evidence>
<gene>
    <name evidence="3" type="ORF">CCR82_04465</name>
</gene>
<dbReference type="EMBL" id="NHSF01000024">
    <property type="protein sequence ID" value="MBK5929806.1"/>
    <property type="molecule type" value="Genomic_DNA"/>
</dbReference>
<feature type="region of interest" description="Disordered" evidence="1">
    <location>
        <begin position="147"/>
        <end position="169"/>
    </location>
</feature>
<feature type="compositionally biased region" description="Basic and acidic residues" evidence="1">
    <location>
        <begin position="160"/>
        <end position="169"/>
    </location>
</feature>
<reference evidence="3" key="2">
    <citation type="journal article" date="2020" name="Microorganisms">
        <title>Osmotic Adaptation and Compatible Solute Biosynthesis of Phototrophic Bacteria as Revealed from Genome Analyses.</title>
        <authorList>
            <person name="Imhoff J.F."/>
            <person name="Rahn T."/>
            <person name="Kunzel S."/>
            <person name="Keller A."/>
            <person name="Neulinger S.C."/>
        </authorList>
    </citation>
    <scope>NUCLEOTIDE SEQUENCE</scope>
    <source>
        <strain evidence="3">DSM 4395</strain>
    </source>
</reference>
<evidence type="ECO:0000256" key="1">
    <source>
        <dbReference type="SAM" id="MobiDB-lite"/>
    </source>
</evidence>
<feature type="domain" description="EF-hand" evidence="2">
    <location>
        <begin position="163"/>
        <end position="179"/>
    </location>
</feature>
<dbReference type="SUPFAM" id="SSF47473">
    <property type="entry name" value="EF-hand"/>
    <property type="match status" value="1"/>
</dbReference>
<evidence type="ECO:0000313" key="3">
    <source>
        <dbReference type="EMBL" id="MBK5929806.1"/>
    </source>
</evidence>
<sequence>MTTLEHMRGCLITRARPRPDRSGIAFASITMIVEAGHPNRQQHIRRQRMTHTKTIEHSRLTLAALTLAALTLPSSAGADPAAEDEAILTEGKGAHTLPEGQKRPANEPATGDIPQQESPLTGVAPLEDEIDPIRPFSDLDLDRDGVLTSSEAHASPRIGTDWRRLDTNNDGVIDRSEWNLIAEDPPPTAEEANR</sequence>
<name>A0AAJ0XF41_HALSE</name>
<dbReference type="PROSITE" id="PS00018">
    <property type="entry name" value="EF_HAND_1"/>
    <property type="match status" value="1"/>
</dbReference>
<feature type="region of interest" description="Disordered" evidence="1">
    <location>
        <begin position="92"/>
        <end position="124"/>
    </location>
</feature>
<dbReference type="Proteomes" id="UP001296967">
    <property type="component" value="Unassembled WGS sequence"/>
</dbReference>
<dbReference type="GO" id="GO:0005509">
    <property type="term" value="F:calcium ion binding"/>
    <property type="evidence" value="ECO:0007669"/>
    <property type="project" value="InterPro"/>
</dbReference>
<reference evidence="3" key="1">
    <citation type="submission" date="2017-05" db="EMBL/GenBank/DDBJ databases">
        <authorList>
            <person name="Imhoff J.F."/>
            <person name="Rahn T."/>
            <person name="Kuenzel S."/>
            <person name="Neulinger S.C."/>
        </authorList>
    </citation>
    <scope>NUCLEOTIDE SEQUENCE</scope>
    <source>
        <strain evidence="3">DSM 4395</strain>
    </source>
</reference>